<dbReference type="Proteomes" id="UP001438490">
    <property type="component" value="Segment"/>
</dbReference>
<name>A0AAX4MX64_9CAUD</name>
<accession>A0AAX4MX64</accession>
<gene>
    <name evidence="1" type="ORF">Amme3_00040</name>
</gene>
<reference evidence="1 2" key="1">
    <citation type="submission" date="2024-03" db="EMBL/GenBank/DDBJ databases">
        <title>Isolation and characterization of a phage collection against Pseudomonas putida.</title>
        <authorList>
            <person name="Brauer A."/>
            <person name="Rosendahl S."/>
            <person name="Kangsep A."/>
            <person name="Rikberg R."/>
            <person name="Lewanczyk A.C."/>
            <person name="Horak R."/>
            <person name="Tamman H."/>
        </authorList>
    </citation>
    <scope>NUCLEOTIDE SEQUENCE [LARGE SCALE GENOMIC DNA]</scope>
</reference>
<keyword evidence="2" id="KW-1185">Reference proteome</keyword>
<evidence type="ECO:0000313" key="1">
    <source>
        <dbReference type="EMBL" id="WYV99036.1"/>
    </source>
</evidence>
<dbReference type="EMBL" id="PP496413">
    <property type="protein sequence ID" value="WYV99036.1"/>
    <property type="molecule type" value="Genomic_DNA"/>
</dbReference>
<evidence type="ECO:0000313" key="2">
    <source>
        <dbReference type="Proteomes" id="UP001438490"/>
    </source>
</evidence>
<proteinExistence type="predicted"/>
<sequence length="96" mass="11258">MTDKHVEALIKEYTTHAEWRILPEGAKREDKHQADLHLMRFGTFQSGGEYAYGLIFNDSRFLFPDNSDVRTSIIVDKYEVDGVKYIETRNTIYKLI</sequence>
<protein>
    <submittedName>
        <fullName evidence="1">Uncharacterized protein</fullName>
    </submittedName>
</protein>
<organism evidence="1 2">
    <name type="scientific">Pseudomonas phage vB_PpuM-Amme-3</name>
    <dbReference type="NCBI Taxonomy" id="3132617"/>
    <lineage>
        <taxon>Viruses</taxon>
        <taxon>Duplodnaviria</taxon>
        <taxon>Heunggongvirae</taxon>
        <taxon>Uroviricota</taxon>
        <taxon>Caudoviricetes</taxon>
        <taxon>Vandenendeviridae</taxon>
        <taxon>Gorskivirinae</taxon>
        <taxon>Tartuvirus</taxon>
        <taxon>Tartuvirus amme3</taxon>
    </lineage>
</organism>